<dbReference type="AlphaFoldDB" id="A0A8K0GCE2"/>
<evidence type="ECO:0000313" key="2">
    <source>
        <dbReference type="Proteomes" id="UP000801492"/>
    </source>
</evidence>
<dbReference type="Proteomes" id="UP000801492">
    <property type="component" value="Unassembled WGS sequence"/>
</dbReference>
<reference evidence="1" key="1">
    <citation type="submission" date="2019-08" db="EMBL/GenBank/DDBJ databases">
        <title>The genome of the North American firefly Photinus pyralis.</title>
        <authorList>
            <consortium name="Photinus pyralis genome working group"/>
            <person name="Fallon T.R."/>
            <person name="Sander Lower S.E."/>
            <person name="Weng J.-K."/>
        </authorList>
    </citation>
    <scope>NUCLEOTIDE SEQUENCE</scope>
    <source>
        <strain evidence="1">TRF0915ILg1</strain>
        <tissue evidence="1">Whole body</tissue>
    </source>
</reference>
<evidence type="ECO:0000313" key="1">
    <source>
        <dbReference type="EMBL" id="KAF2893158.1"/>
    </source>
</evidence>
<accession>A0A8K0GCE2</accession>
<comment type="caution">
    <text evidence="1">The sequence shown here is derived from an EMBL/GenBank/DDBJ whole genome shotgun (WGS) entry which is preliminary data.</text>
</comment>
<gene>
    <name evidence="1" type="ORF">ILUMI_13015</name>
</gene>
<protein>
    <submittedName>
        <fullName evidence="1">Uncharacterized protein</fullName>
    </submittedName>
</protein>
<proteinExistence type="predicted"/>
<organism evidence="1 2">
    <name type="scientific">Ignelater luminosus</name>
    <name type="common">Cucubano</name>
    <name type="synonym">Pyrophorus luminosus</name>
    <dbReference type="NCBI Taxonomy" id="2038154"/>
    <lineage>
        <taxon>Eukaryota</taxon>
        <taxon>Metazoa</taxon>
        <taxon>Ecdysozoa</taxon>
        <taxon>Arthropoda</taxon>
        <taxon>Hexapoda</taxon>
        <taxon>Insecta</taxon>
        <taxon>Pterygota</taxon>
        <taxon>Neoptera</taxon>
        <taxon>Endopterygota</taxon>
        <taxon>Coleoptera</taxon>
        <taxon>Polyphaga</taxon>
        <taxon>Elateriformia</taxon>
        <taxon>Elateroidea</taxon>
        <taxon>Elateridae</taxon>
        <taxon>Agrypninae</taxon>
        <taxon>Pyrophorini</taxon>
        <taxon>Ignelater</taxon>
    </lineage>
</organism>
<sequence length="393" mass="44653">MDDAQDIDSGLELTNEEFARAGVKFIVHPDLKNIIKYWKFLNGGGYQTDFLIVAYAPNDDALVAVKDPFYKKLQTAVDESIRDIDIMVDLNRREEYQKVIEEIEGRQRAGKFGASLKYFQKLHFGVCGASLWKNKVGGKKAKRTLWWTAVKGRVREKKETWKSYISDRSEAKRELYRAKRREFKINVAEPKAVVWHEFFQFIEEDLRSAADDSPNSLSHRSITLKQTSASIMSPGIDGRLRRWIENAGVFHLHLSVAGLQINGGSDLAWSYDKYFVAGLLVQPAKSIQNLGWLFLFFMSSQRRTTSLLLRWSSLRSVVTLCVRCAPDCRTPGETAKSGRSRTGGRHLQVTADEGTVVHGLWKDFVVNCSPATFATGNGHFLRLVNHIDFILVK</sequence>
<keyword evidence="2" id="KW-1185">Reference proteome</keyword>
<dbReference type="EMBL" id="VTPC01008199">
    <property type="protein sequence ID" value="KAF2893158.1"/>
    <property type="molecule type" value="Genomic_DNA"/>
</dbReference>
<name>A0A8K0GCE2_IGNLU</name>